<organism evidence="3 4">
    <name type="scientific">Sphagnum troendelagicum</name>
    <dbReference type="NCBI Taxonomy" id="128251"/>
    <lineage>
        <taxon>Eukaryota</taxon>
        <taxon>Viridiplantae</taxon>
        <taxon>Streptophyta</taxon>
        <taxon>Embryophyta</taxon>
        <taxon>Bryophyta</taxon>
        <taxon>Sphagnophytina</taxon>
        <taxon>Sphagnopsida</taxon>
        <taxon>Sphagnales</taxon>
        <taxon>Sphagnaceae</taxon>
        <taxon>Sphagnum</taxon>
    </lineage>
</organism>
<reference evidence="3" key="1">
    <citation type="submission" date="2024-02" db="EMBL/GenBank/DDBJ databases">
        <authorList>
            <consortium name="ELIXIR-Norway"/>
            <consortium name="Elixir Norway"/>
        </authorList>
    </citation>
    <scope>NUCLEOTIDE SEQUENCE</scope>
</reference>
<name>A0ABP0UNB0_9BRYO</name>
<feature type="coiled-coil region" evidence="1">
    <location>
        <begin position="167"/>
        <end position="194"/>
    </location>
</feature>
<evidence type="ECO:0000256" key="2">
    <source>
        <dbReference type="SAM" id="MobiDB-lite"/>
    </source>
</evidence>
<evidence type="ECO:0000256" key="1">
    <source>
        <dbReference type="SAM" id="Coils"/>
    </source>
</evidence>
<feature type="region of interest" description="Disordered" evidence="2">
    <location>
        <begin position="694"/>
        <end position="717"/>
    </location>
</feature>
<sequence length="733" mass="79496">MSDTPTLAEKAQGLHLGGRSSKTGIAEKQPTGISSVRSAATAAAAAYAWRKASKSKTGGGSRAHLSVMPVWPSMDGVTTPATSNGTLPPVVGGGRRLPSPGSSPALPLPFVSSPDTPISLPTAANSIDDGNGMSMLGETRSKVGSVERRTIDQWRMATAKARAATKVEKGDETIRKLEHQVLKLEDELRDAAAIEVALYSVVAEHASSAHKVHTPARRLARFYIHAYKNWSPERRPSIARNIVSGLVLVVRACGNDVPRLTYWWSNVVVLRETISQSCEDVELSTSSTETEGDVPISNANGSDFAARALRSQHLRKTRLAQDTNQMLSPPPGAGKDWRTCSTFLSSLMRVEAWIHGRVLESVWWQAITPWMQLAAPASTRGSSADVHGDLNKFAGDARELFSKTKVDSNPCKLGDTRQGNISVEIWKRAFADALKRLCPPQGEGLDCGCLPVLKKMVIQECVTRLDVAMFNGILRDPDDDAPTDPLADPITDLSVLPIPIGGLTFGAGSHLNNVVVNWSTWLSALVSIKDRIPVESRNGEGITAKPKEIEDEEPVQFNLLKATGDLLMLPKDILLDSEIRREVCPALSLPLIRRVLANFVPDIFSPEPISPTLLAELNSEVSLERKNQGEADISSDDIAMACVPPIFYSPPSTNFVRVWIGEPSGAATWGRSSSSALRKGYTSDEELEEYQNPLALLEDKPHYDSTSAGKKKKKDEVVGGSRFQLLREAWISS</sequence>
<gene>
    <name evidence="3" type="ORF">CSSPTR1EN2_LOCUS17886</name>
</gene>
<evidence type="ECO:0000313" key="4">
    <source>
        <dbReference type="Proteomes" id="UP001497512"/>
    </source>
</evidence>
<dbReference type="PANTHER" id="PTHR31344:SF11">
    <property type="entry name" value="NUCLEOLAR PROTEIN GAR2-LIKE PROTEIN"/>
    <property type="match status" value="1"/>
</dbReference>
<dbReference type="InterPro" id="IPR021827">
    <property type="entry name" value="Nup186/Nup192/Nup205"/>
</dbReference>
<keyword evidence="4" id="KW-1185">Reference proteome</keyword>
<dbReference type="EMBL" id="OZ019897">
    <property type="protein sequence ID" value="CAK9225772.1"/>
    <property type="molecule type" value="Genomic_DNA"/>
</dbReference>
<evidence type="ECO:0000313" key="3">
    <source>
        <dbReference type="EMBL" id="CAK9225772.1"/>
    </source>
</evidence>
<keyword evidence="1" id="KW-0175">Coiled coil</keyword>
<proteinExistence type="predicted"/>
<evidence type="ECO:0008006" key="5">
    <source>
        <dbReference type="Google" id="ProtNLM"/>
    </source>
</evidence>
<dbReference type="PANTHER" id="PTHR31344">
    <property type="entry name" value="NUCLEAR PORE COMPLEX PROTEIN NUP205"/>
    <property type="match status" value="1"/>
</dbReference>
<feature type="region of interest" description="Disordered" evidence="2">
    <location>
        <begin position="1"/>
        <end position="35"/>
    </location>
</feature>
<protein>
    <recommendedName>
        <fullName evidence="5">Dilute domain-containing protein</fullName>
    </recommendedName>
</protein>
<accession>A0ABP0UNB0</accession>
<dbReference type="Proteomes" id="UP001497512">
    <property type="component" value="Chromosome 5"/>
</dbReference>